<keyword evidence="4 5" id="KW-0173">Coenzyme A biosynthesis</keyword>
<keyword evidence="5" id="KW-0963">Cytoplasm</keyword>
<keyword evidence="2 5" id="KW-0547">Nucleotide-binding</keyword>
<evidence type="ECO:0000256" key="3">
    <source>
        <dbReference type="ARBA" id="ARBA00022840"/>
    </source>
</evidence>
<dbReference type="CDD" id="cd02022">
    <property type="entry name" value="DPCK"/>
    <property type="match status" value="1"/>
</dbReference>
<dbReference type="Proteomes" id="UP001597545">
    <property type="component" value="Unassembled WGS sequence"/>
</dbReference>
<accession>A0ABW5KJY5</accession>
<evidence type="ECO:0000256" key="2">
    <source>
        <dbReference type="ARBA" id="ARBA00022741"/>
    </source>
</evidence>
<evidence type="ECO:0000313" key="8">
    <source>
        <dbReference type="Proteomes" id="UP001597545"/>
    </source>
</evidence>
<comment type="similarity">
    <text evidence="1 5">Belongs to the CoaE family.</text>
</comment>
<keyword evidence="5 7" id="KW-0418">Kinase</keyword>
<dbReference type="PROSITE" id="PS51219">
    <property type="entry name" value="DPCK"/>
    <property type="match status" value="1"/>
</dbReference>
<evidence type="ECO:0000256" key="1">
    <source>
        <dbReference type="ARBA" id="ARBA00009018"/>
    </source>
</evidence>
<dbReference type="InterPro" id="IPR027417">
    <property type="entry name" value="P-loop_NTPase"/>
</dbReference>
<proteinExistence type="inferred from homology"/>
<evidence type="ECO:0000256" key="6">
    <source>
        <dbReference type="NCBIfam" id="TIGR00152"/>
    </source>
</evidence>
<evidence type="ECO:0000256" key="5">
    <source>
        <dbReference type="HAMAP-Rule" id="MF_00376"/>
    </source>
</evidence>
<comment type="function">
    <text evidence="5">Catalyzes the phosphorylation of the 3'-hydroxyl group of dephosphocoenzyme A to form coenzyme A.</text>
</comment>
<dbReference type="InterPro" id="IPR001977">
    <property type="entry name" value="Depp_CoAkinase"/>
</dbReference>
<dbReference type="HAMAP" id="MF_00376">
    <property type="entry name" value="Dephospho_CoA_kinase"/>
    <property type="match status" value="1"/>
</dbReference>
<reference evidence="8" key="1">
    <citation type="journal article" date="2019" name="Int. J. Syst. Evol. Microbiol.">
        <title>The Global Catalogue of Microorganisms (GCM) 10K type strain sequencing project: providing services to taxonomists for standard genome sequencing and annotation.</title>
        <authorList>
            <consortium name="The Broad Institute Genomics Platform"/>
            <consortium name="The Broad Institute Genome Sequencing Center for Infectious Disease"/>
            <person name="Wu L."/>
            <person name="Ma J."/>
        </authorList>
    </citation>
    <scope>NUCLEOTIDE SEQUENCE [LARGE SCALE GENOMIC DNA]</scope>
    <source>
        <strain evidence="8">KCTC 42662</strain>
    </source>
</reference>
<sequence length="200" mass="22774">MGLKIGITGGIGSGKSYVAKIFRALGVPFYDADYEAKHLMNTSETIRAELIDVFGERVYNIDGRLDKNYLSAVVFTNQEKLNTLNAIIHPIVIEHGKQWAEDQTFAYSLKEAALLFETGSYQSLDYTILVMAPMDLRIDRVIKRDGLSREQVLDRIEKQMKDEEKIKMADFVLSNDEKNPLLSEVLALHELFLKEGNVWQ</sequence>
<dbReference type="Pfam" id="PF01121">
    <property type="entry name" value="CoaE"/>
    <property type="match status" value="1"/>
</dbReference>
<comment type="catalytic activity">
    <reaction evidence="5">
        <text>3'-dephospho-CoA + ATP = ADP + CoA + H(+)</text>
        <dbReference type="Rhea" id="RHEA:18245"/>
        <dbReference type="ChEBI" id="CHEBI:15378"/>
        <dbReference type="ChEBI" id="CHEBI:30616"/>
        <dbReference type="ChEBI" id="CHEBI:57287"/>
        <dbReference type="ChEBI" id="CHEBI:57328"/>
        <dbReference type="ChEBI" id="CHEBI:456216"/>
        <dbReference type="EC" id="2.7.1.24"/>
    </reaction>
</comment>
<evidence type="ECO:0000256" key="4">
    <source>
        <dbReference type="ARBA" id="ARBA00022993"/>
    </source>
</evidence>
<organism evidence="7 8">
    <name type="scientific">Sphingobacterium suaedae</name>
    <dbReference type="NCBI Taxonomy" id="1686402"/>
    <lineage>
        <taxon>Bacteria</taxon>
        <taxon>Pseudomonadati</taxon>
        <taxon>Bacteroidota</taxon>
        <taxon>Sphingobacteriia</taxon>
        <taxon>Sphingobacteriales</taxon>
        <taxon>Sphingobacteriaceae</taxon>
        <taxon>Sphingobacterium</taxon>
    </lineage>
</organism>
<comment type="caution">
    <text evidence="7">The sequence shown here is derived from an EMBL/GenBank/DDBJ whole genome shotgun (WGS) entry which is preliminary data.</text>
</comment>
<comment type="subcellular location">
    <subcellularLocation>
        <location evidence="5">Cytoplasm</location>
    </subcellularLocation>
</comment>
<comment type="pathway">
    <text evidence="5">Cofactor biosynthesis; coenzyme A biosynthesis; CoA from (R)-pantothenate: step 5/5.</text>
</comment>
<gene>
    <name evidence="5 7" type="primary">coaE</name>
    <name evidence="7" type="ORF">ACFSR5_12570</name>
</gene>
<dbReference type="Gene3D" id="3.40.50.300">
    <property type="entry name" value="P-loop containing nucleotide triphosphate hydrolases"/>
    <property type="match status" value="1"/>
</dbReference>
<keyword evidence="3 5" id="KW-0067">ATP-binding</keyword>
<dbReference type="PANTHER" id="PTHR10695:SF46">
    <property type="entry name" value="BIFUNCTIONAL COENZYME A SYNTHASE-RELATED"/>
    <property type="match status" value="1"/>
</dbReference>
<name>A0ABW5KJY5_9SPHI</name>
<keyword evidence="8" id="KW-1185">Reference proteome</keyword>
<evidence type="ECO:0000313" key="7">
    <source>
        <dbReference type="EMBL" id="MFD2548478.1"/>
    </source>
</evidence>
<dbReference type="PANTHER" id="PTHR10695">
    <property type="entry name" value="DEPHOSPHO-COA KINASE-RELATED"/>
    <property type="match status" value="1"/>
</dbReference>
<keyword evidence="5 7" id="KW-0808">Transferase</keyword>
<dbReference type="RefSeq" id="WP_380904271.1">
    <property type="nucleotide sequence ID" value="NZ_JBHUEG010000001.1"/>
</dbReference>
<feature type="binding site" evidence="5">
    <location>
        <begin position="12"/>
        <end position="17"/>
    </location>
    <ligand>
        <name>ATP</name>
        <dbReference type="ChEBI" id="CHEBI:30616"/>
    </ligand>
</feature>
<dbReference type="SUPFAM" id="SSF52540">
    <property type="entry name" value="P-loop containing nucleoside triphosphate hydrolases"/>
    <property type="match status" value="1"/>
</dbReference>
<dbReference type="EC" id="2.7.1.24" evidence="5 6"/>
<protein>
    <recommendedName>
        <fullName evidence="5 6">Dephospho-CoA kinase</fullName>
        <ecNumber evidence="5 6">2.7.1.24</ecNumber>
    </recommendedName>
    <alternativeName>
        <fullName evidence="5">Dephosphocoenzyme A kinase</fullName>
    </alternativeName>
</protein>
<dbReference type="EMBL" id="JBHULR010000004">
    <property type="protein sequence ID" value="MFD2548478.1"/>
    <property type="molecule type" value="Genomic_DNA"/>
</dbReference>
<dbReference type="GO" id="GO:0004140">
    <property type="term" value="F:dephospho-CoA kinase activity"/>
    <property type="evidence" value="ECO:0007669"/>
    <property type="project" value="UniProtKB-EC"/>
</dbReference>
<dbReference type="NCBIfam" id="TIGR00152">
    <property type="entry name" value="dephospho-CoA kinase"/>
    <property type="match status" value="1"/>
</dbReference>